<dbReference type="AlphaFoldDB" id="A0A816RNB4"/>
<dbReference type="OMA" id="WVMKTEE"/>
<accession>A0A816RNB4</accession>
<proteinExistence type="predicted"/>
<organism evidence="1">
    <name type="scientific">Brassica napus</name>
    <name type="common">Rape</name>
    <dbReference type="NCBI Taxonomy" id="3708"/>
    <lineage>
        <taxon>Eukaryota</taxon>
        <taxon>Viridiplantae</taxon>
        <taxon>Streptophyta</taxon>
        <taxon>Embryophyta</taxon>
        <taxon>Tracheophyta</taxon>
        <taxon>Spermatophyta</taxon>
        <taxon>Magnoliopsida</taxon>
        <taxon>eudicotyledons</taxon>
        <taxon>Gunneridae</taxon>
        <taxon>Pentapetalae</taxon>
        <taxon>rosids</taxon>
        <taxon>malvids</taxon>
        <taxon>Brassicales</taxon>
        <taxon>Brassicaceae</taxon>
        <taxon>Brassiceae</taxon>
        <taxon>Brassica</taxon>
    </lineage>
</organism>
<evidence type="ECO:0000313" key="1">
    <source>
        <dbReference type="EMBL" id="CAF2077750.1"/>
    </source>
</evidence>
<dbReference type="EMBL" id="HG994365">
    <property type="protein sequence ID" value="CAF2077750.1"/>
    <property type="molecule type" value="Genomic_DNA"/>
</dbReference>
<gene>
    <name evidence="1" type="ORF">DARMORV10_C01P44960.1</name>
</gene>
<sequence>MAEALAMRDALKRAKDLNLRSLQIFSDFQVLISAMCEGQDVNEIAENSQADSLARSSLGRLAVVD</sequence>
<name>A0A816RNB4_BRANA</name>
<dbReference type="GO" id="GO:0003676">
    <property type="term" value="F:nucleic acid binding"/>
    <property type="evidence" value="ECO:0007669"/>
    <property type="project" value="InterPro"/>
</dbReference>
<dbReference type="Gramene" id="CDX95469">
    <property type="protein sequence ID" value="CDX95469"/>
    <property type="gene ID" value="GSBRNA2T00101244001"/>
</dbReference>
<dbReference type="Proteomes" id="UP001295469">
    <property type="component" value="Chromosome C01"/>
</dbReference>
<protein>
    <submittedName>
        <fullName evidence="1">(rape) hypothetical protein</fullName>
    </submittedName>
</protein>
<reference evidence="1" key="1">
    <citation type="submission" date="2021-01" db="EMBL/GenBank/DDBJ databases">
        <authorList>
            <consortium name="Genoscope - CEA"/>
            <person name="William W."/>
        </authorList>
    </citation>
    <scope>NUCLEOTIDE SEQUENCE</scope>
</reference>
<dbReference type="Gene3D" id="3.30.420.10">
    <property type="entry name" value="Ribonuclease H-like superfamily/Ribonuclease H"/>
    <property type="match status" value="1"/>
</dbReference>
<dbReference type="InterPro" id="IPR036397">
    <property type="entry name" value="RNaseH_sf"/>
</dbReference>